<comment type="caution">
    <text evidence="8">The sequence shown here is derived from an EMBL/GenBank/DDBJ whole genome shotgun (WGS) entry which is preliminary data.</text>
</comment>
<comment type="function">
    <text evidence="4">Catalyzes the interconversion of L-alanine and D-alanine. May also act on other amino acids.</text>
</comment>
<dbReference type="Proteomes" id="UP000228533">
    <property type="component" value="Unassembled WGS sequence"/>
</dbReference>
<evidence type="ECO:0000256" key="2">
    <source>
        <dbReference type="ARBA" id="ARBA00022898"/>
    </source>
</evidence>
<dbReference type="Pfam" id="PF00842">
    <property type="entry name" value="Ala_racemase_C"/>
    <property type="match status" value="1"/>
</dbReference>
<dbReference type="SUPFAM" id="SSF51419">
    <property type="entry name" value="PLP-binding barrel"/>
    <property type="match status" value="1"/>
</dbReference>
<dbReference type="Gene3D" id="2.40.37.10">
    <property type="entry name" value="Lyase, Ornithine Decarboxylase, Chain A, domain 1"/>
    <property type="match status" value="1"/>
</dbReference>
<evidence type="ECO:0000259" key="7">
    <source>
        <dbReference type="SMART" id="SM01005"/>
    </source>
</evidence>
<dbReference type="InterPro" id="IPR029066">
    <property type="entry name" value="PLP-binding_barrel"/>
</dbReference>
<evidence type="ECO:0000313" key="9">
    <source>
        <dbReference type="Proteomes" id="UP000228533"/>
    </source>
</evidence>
<comment type="pathway">
    <text evidence="4">Amino-acid biosynthesis; D-alanine biosynthesis; D-alanine from L-alanine: step 1/1.</text>
</comment>
<evidence type="ECO:0000256" key="4">
    <source>
        <dbReference type="HAMAP-Rule" id="MF_01201"/>
    </source>
</evidence>
<dbReference type="GO" id="GO:0030632">
    <property type="term" value="P:D-alanine biosynthetic process"/>
    <property type="evidence" value="ECO:0007669"/>
    <property type="project" value="UniProtKB-UniRule"/>
</dbReference>
<dbReference type="UniPathway" id="UPA00042">
    <property type="reaction ID" value="UER00497"/>
</dbReference>
<dbReference type="FunFam" id="3.20.20.10:FF:000002">
    <property type="entry name" value="Alanine racemase"/>
    <property type="match status" value="1"/>
</dbReference>
<dbReference type="AlphaFoldDB" id="A0A2M6WU08"/>
<dbReference type="PROSITE" id="PS00395">
    <property type="entry name" value="ALANINE_RACEMASE"/>
    <property type="match status" value="1"/>
</dbReference>
<dbReference type="PRINTS" id="PR00992">
    <property type="entry name" value="ALARACEMASE"/>
</dbReference>
<dbReference type="EC" id="5.1.1.1" evidence="4"/>
<dbReference type="SMART" id="SM01005">
    <property type="entry name" value="Ala_racemase_C"/>
    <property type="match status" value="1"/>
</dbReference>
<keyword evidence="3 4" id="KW-0413">Isomerase</keyword>
<feature type="modified residue" description="N6-(pyridoxal phosphate)lysine" evidence="4 5">
    <location>
        <position position="43"/>
    </location>
</feature>
<evidence type="ECO:0000256" key="6">
    <source>
        <dbReference type="PIRSR" id="PIRSR600821-52"/>
    </source>
</evidence>
<dbReference type="EMBL" id="PFAM01000009">
    <property type="protein sequence ID" value="PIT96221.1"/>
    <property type="molecule type" value="Genomic_DNA"/>
</dbReference>
<dbReference type="CDD" id="cd00430">
    <property type="entry name" value="PLPDE_III_AR"/>
    <property type="match status" value="1"/>
</dbReference>
<dbReference type="NCBIfam" id="TIGR00492">
    <property type="entry name" value="alr"/>
    <property type="match status" value="1"/>
</dbReference>
<protein>
    <recommendedName>
        <fullName evidence="4">Alanine racemase</fullName>
        <ecNumber evidence="4">5.1.1.1</ecNumber>
    </recommendedName>
</protein>
<dbReference type="InterPro" id="IPR011079">
    <property type="entry name" value="Ala_racemase_C"/>
</dbReference>
<evidence type="ECO:0000256" key="1">
    <source>
        <dbReference type="ARBA" id="ARBA00001933"/>
    </source>
</evidence>
<feature type="binding site" evidence="4 6">
    <location>
        <position position="138"/>
    </location>
    <ligand>
        <name>substrate</name>
    </ligand>
</feature>
<accession>A0A2M6WU08</accession>
<dbReference type="InterPro" id="IPR020622">
    <property type="entry name" value="Ala_racemase_pyridoxalP-BS"/>
</dbReference>
<dbReference type="PANTHER" id="PTHR30511">
    <property type="entry name" value="ALANINE RACEMASE"/>
    <property type="match status" value="1"/>
</dbReference>
<dbReference type="InterPro" id="IPR000821">
    <property type="entry name" value="Ala_racemase"/>
</dbReference>
<keyword evidence="2 4" id="KW-0663">Pyridoxal phosphate</keyword>
<name>A0A2M6WU08_9BACT</name>
<evidence type="ECO:0000313" key="8">
    <source>
        <dbReference type="EMBL" id="PIT96221.1"/>
    </source>
</evidence>
<comment type="catalytic activity">
    <reaction evidence="4">
        <text>L-alanine = D-alanine</text>
        <dbReference type="Rhea" id="RHEA:20249"/>
        <dbReference type="ChEBI" id="CHEBI:57416"/>
        <dbReference type="ChEBI" id="CHEBI:57972"/>
        <dbReference type="EC" id="5.1.1.1"/>
    </reaction>
</comment>
<feature type="active site" description="Proton acceptor; specific for D-alanine" evidence="4">
    <location>
        <position position="43"/>
    </location>
</feature>
<organism evidence="8 9">
    <name type="scientific">Candidatus Falkowbacteria bacterium CG10_big_fil_rev_8_21_14_0_10_37_14</name>
    <dbReference type="NCBI Taxonomy" id="1974561"/>
    <lineage>
        <taxon>Bacteria</taxon>
        <taxon>Candidatus Falkowiibacteriota</taxon>
    </lineage>
</organism>
<dbReference type="SUPFAM" id="SSF50621">
    <property type="entry name" value="Alanine racemase C-terminal domain-like"/>
    <property type="match status" value="1"/>
</dbReference>
<dbReference type="GO" id="GO:0008784">
    <property type="term" value="F:alanine racemase activity"/>
    <property type="evidence" value="ECO:0007669"/>
    <property type="project" value="UniProtKB-UniRule"/>
</dbReference>
<evidence type="ECO:0000256" key="5">
    <source>
        <dbReference type="PIRSR" id="PIRSR600821-50"/>
    </source>
</evidence>
<feature type="binding site" evidence="4 6">
    <location>
        <position position="319"/>
    </location>
    <ligand>
        <name>substrate</name>
    </ligand>
</feature>
<dbReference type="InterPro" id="IPR001608">
    <property type="entry name" value="Ala_racemase_N"/>
</dbReference>
<dbReference type="GO" id="GO:0030170">
    <property type="term" value="F:pyridoxal phosphate binding"/>
    <property type="evidence" value="ECO:0007669"/>
    <property type="project" value="UniProtKB-UniRule"/>
</dbReference>
<dbReference type="HAMAP" id="MF_01201">
    <property type="entry name" value="Ala_racemase"/>
    <property type="match status" value="1"/>
</dbReference>
<dbReference type="InterPro" id="IPR009006">
    <property type="entry name" value="Ala_racemase/Decarboxylase_C"/>
</dbReference>
<feature type="domain" description="Alanine racemase C-terminal" evidence="7">
    <location>
        <begin position="250"/>
        <end position="378"/>
    </location>
</feature>
<dbReference type="Gene3D" id="3.20.20.10">
    <property type="entry name" value="Alanine racemase"/>
    <property type="match status" value="1"/>
</dbReference>
<comment type="cofactor">
    <cofactor evidence="1 4 5">
        <name>pyridoxal 5'-phosphate</name>
        <dbReference type="ChEBI" id="CHEBI:597326"/>
    </cofactor>
</comment>
<feature type="active site" description="Proton acceptor; specific for L-alanine" evidence="4">
    <location>
        <position position="271"/>
    </location>
</feature>
<reference evidence="9" key="1">
    <citation type="submission" date="2017-09" db="EMBL/GenBank/DDBJ databases">
        <title>Depth-based differentiation of microbial function through sediment-hosted aquifers and enrichment of novel symbionts in the deep terrestrial subsurface.</title>
        <authorList>
            <person name="Probst A.J."/>
            <person name="Ladd B."/>
            <person name="Jarett J.K."/>
            <person name="Geller-Mcgrath D.E."/>
            <person name="Sieber C.M.K."/>
            <person name="Emerson J.B."/>
            <person name="Anantharaman K."/>
            <person name="Thomas B.C."/>
            <person name="Malmstrom R."/>
            <person name="Stieglmeier M."/>
            <person name="Klingl A."/>
            <person name="Woyke T."/>
            <person name="Ryan C.M."/>
            <person name="Banfield J.F."/>
        </authorList>
    </citation>
    <scope>NUCLEOTIDE SEQUENCE [LARGE SCALE GENOMIC DNA]</scope>
</reference>
<proteinExistence type="inferred from homology"/>
<dbReference type="PANTHER" id="PTHR30511:SF0">
    <property type="entry name" value="ALANINE RACEMASE, CATABOLIC-RELATED"/>
    <property type="match status" value="1"/>
</dbReference>
<comment type="similarity">
    <text evidence="4">Belongs to the alanine racemase family.</text>
</comment>
<sequence length="378" mass="41686">MVLNEQSRGLRTWLEIDKQRLANNYQVLRRLLKPEVKFLAVVKSNAYGHGLIDYALAVEAMGADYIGVDSVLEGFHVREAGVKAPILVLGHTLVVNALEAAEKNIALTVSNFEGLRAIAESGVKGLKIHLKFDTGMCRQGFFVNEATAVLDEFLKYDNLILDGVYTHFAGAKNPSFPTGTQQQIDQFEEVLAEIKKRGLKPIRHASASSGAIVFPKAHYDMVRFGIALMGLWPSREVEYAYVNKLNLQPILTWKTIVAEVKTVPAGSRVGYDGVELLERETRLAVLPIGYWHGYDRSLSGLGRVIINGHRARVLGRVSMDMIVVDITDAPDVAIGTEVVLLGEQGEVSVTADELADLSASSNYELVTRLNPLIKRLYL</sequence>
<gene>
    <name evidence="8" type="primary">alr</name>
    <name evidence="8" type="ORF">COT94_01420</name>
</gene>
<dbReference type="Pfam" id="PF01168">
    <property type="entry name" value="Ala_racemase_N"/>
    <property type="match status" value="1"/>
</dbReference>
<dbReference type="GO" id="GO:0005829">
    <property type="term" value="C:cytosol"/>
    <property type="evidence" value="ECO:0007669"/>
    <property type="project" value="TreeGrafter"/>
</dbReference>
<evidence type="ECO:0000256" key="3">
    <source>
        <dbReference type="ARBA" id="ARBA00023235"/>
    </source>
</evidence>